<sequence length="66" mass="7934">MRIYHSLLNAVKFRKVFDFGEREVAHWFPGHMAKGLKQMRASLRKVDCILEIHDARISFYYRECAF</sequence>
<protein>
    <submittedName>
        <fullName evidence="3">Uncharacterized protein</fullName>
    </submittedName>
</protein>
<organism evidence="3 4">
    <name type="scientific">Cirrhinus molitorella</name>
    <name type="common">mud carp</name>
    <dbReference type="NCBI Taxonomy" id="172907"/>
    <lineage>
        <taxon>Eukaryota</taxon>
        <taxon>Metazoa</taxon>
        <taxon>Chordata</taxon>
        <taxon>Craniata</taxon>
        <taxon>Vertebrata</taxon>
        <taxon>Euteleostomi</taxon>
        <taxon>Actinopterygii</taxon>
        <taxon>Neopterygii</taxon>
        <taxon>Teleostei</taxon>
        <taxon>Ostariophysi</taxon>
        <taxon>Cypriniformes</taxon>
        <taxon>Cyprinidae</taxon>
        <taxon>Labeoninae</taxon>
        <taxon>Labeonini</taxon>
        <taxon>Cirrhinus</taxon>
    </lineage>
</organism>
<evidence type="ECO:0000313" key="3">
    <source>
        <dbReference type="EMBL" id="KAL1263089.1"/>
    </source>
</evidence>
<dbReference type="InterPro" id="IPR027417">
    <property type="entry name" value="P-loop_NTPase"/>
</dbReference>
<dbReference type="Gene3D" id="3.40.50.300">
    <property type="entry name" value="P-loop containing nucleotide triphosphate hydrolases"/>
    <property type="match status" value="1"/>
</dbReference>
<evidence type="ECO:0000313" key="4">
    <source>
        <dbReference type="Proteomes" id="UP001558613"/>
    </source>
</evidence>
<proteinExistence type="predicted"/>
<evidence type="ECO:0000256" key="2">
    <source>
        <dbReference type="ARBA" id="ARBA00023134"/>
    </source>
</evidence>
<evidence type="ECO:0000256" key="1">
    <source>
        <dbReference type="ARBA" id="ARBA00022741"/>
    </source>
</evidence>
<dbReference type="EMBL" id="JAYMGO010000013">
    <property type="protein sequence ID" value="KAL1263089.1"/>
    <property type="molecule type" value="Genomic_DNA"/>
</dbReference>
<dbReference type="PANTHER" id="PTHR45782">
    <property type="entry name" value="MITOCHONDRIAL RIBOSOME-ASSOCIATED GTPASE 1"/>
    <property type="match status" value="1"/>
</dbReference>
<comment type="caution">
    <text evidence="3">The sequence shown here is derived from an EMBL/GenBank/DDBJ whole genome shotgun (WGS) entry which is preliminary data.</text>
</comment>
<accession>A0ABR3MD96</accession>
<reference evidence="3 4" key="1">
    <citation type="submission" date="2023-09" db="EMBL/GenBank/DDBJ databases">
        <authorList>
            <person name="Wang M."/>
        </authorList>
    </citation>
    <scope>NUCLEOTIDE SEQUENCE [LARGE SCALE GENOMIC DNA]</scope>
    <source>
        <strain evidence="3">GT-2023</strain>
        <tissue evidence="3">Liver</tissue>
    </source>
</reference>
<dbReference type="PANTHER" id="PTHR45782:SF4">
    <property type="entry name" value="MITOCHONDRIAL RIBOSOME-ASSOCIATED GTPASE 1"/>
    <property type="match status" value="1"/>
</dbReference>
<dbReference type="Proteomes" id="UP001558613">
    <property type="component" value="Unassembled WGS sequence"/>
</dbReference>
<keyword evidence="1" id="KW-0547">Nucleotide-binding</keyword>
<keyword evidence="4" id="KW-1185">Reference proteome</keyword>
<keyword evidence="2" id="KW-0342">GTP-binding</keyword>
<gene>
    <name evidence="3" type="ORF">QQF64_005828</name>
</gene>
<name>A0ABR3MD96_9TELE</name>